<keyword evidence="6" id="KW-1185">Reference proteome</keyword>
<dbReference type="SUPFAM" id="SSF52540">
    <property type="entry name" value="P-loop containing nucleoside triphosphate hydrolases"/>
    <property type="match status" value="1"/>
</dbReference>
<dbReference type="GO" id="GO:0004386">
    <property type="term" value="F:helicase activity"/>
    <property type="evidence" value="ECO:0007669"/>
    <property type="project" value="InterPro"/>
</dbReference>
<gene>
    <name evidence="5" type="ORF">LSH36_449g01010</name>
</gene>
<sequence length="1553" mass="177441">MLRYTPKSAAKLVVLIQNIVDSRLPHCSLDGFLLTCLREMSKAISSDSKYLPWSDLPLVPSSDELLISPEEDFANLRPVKLNHAYECCEDYFDTYFCLLRADCFSSLRASMRALLAGNLDYRDMNVYTKVNIAGISITTHGLIIGLKITPQKMIKNWSVCTNLMYGNLLCISPSGSFTDVIWAVVADRDVKELQKNSIIFVELCTENNQRSDVEVISSMLSVGSALMVESPTYYHANKPVLCALQEFDLTRMPFEEELVQGKPVQIPPEYLRCIDVNNLLQSSGEKLDRFQFEALTKVFSQRLVCIQGPPGTGKTFLGVEVVRDILAFPERPESPILVITYKNHALDEFLMKILQYYPGEVARIGGRSKEEMLEKCNLHTLATGWKPDHIHKPLKEIQAVITETREKLKTFWTELMGARYLTLSTLIRYLTVPQKKSLLTNACGDCEKTIRKLINELESGTAHTQLSDAGKSLIKGFRNWCPSKSVCEAVLFATKVKSGEDGKQRIYIENDLQNAYYDVEDIEKMENERLILPSKTMNSSLLRVIKPKQILADFSLQNHSKEYISQLPFVQLGITEDLFSIDYADRTSVLQCILVMQETDVKERFASCLKQYQDLCRERTAILDMHKSELLSSKKVIGMTVTGANLYRGLLNNIKPAVVLVEEAAEVSEAHLMPLLNEWVQHLILIGDHKQLRPQVETYRLVTEFNFDISMMERLIENGIGYSTLNKQSRMHPDISKFLLDIYPDLEDNNSIVDRLGQISCAAERVFFWDHRDTEKEERSYSNIKEADRAINLAFFFIQQGITPQQITILAPYQGQVRILREKLKTAKAKLSGIFTACHEQSAEANKEEAPRIQIQTIDQYQGDENDVVIVSLTRSNERKKVGFLKILNRRCVAQSRSRRGLYYIGNSETLSANQHWEILLKALRKAGKVDDRITLVCPRHPKSTKCAKIAKDIPLTEVFCHKRCGKPLPCKKHRCDKCCQPPHSHVTCSQQCVSLCPNGHTYTEKCNANHSHQCNEIVEFVHKRCGHRDNKKCFEDADSVICNTPVHFQFASCGHIGEKKCSESTLGKKCQEPCSKLLKCNHVCNMKCGEPCNHGSCDTCEQIQIKLKEQRHKEEEEKRKMAKKEATYMLMMLQKRSDPIEYRKLLPNDENCEYKEIENMLKCSLPSNAKGEVSVRNVFKVYNPNTSKHWYESISQMFDPMIKAKRFLQWDSQHDLSQEQNELKIKITKGDYGNGIYLSSKLESCHLNAGISDVRSCLVVDALIGKAITVKHGTKRASRLLLTDLRKRGYDSIEETSVPLENGLTTEISVLLSPDHILPLYKIDYQVMILDQLGEVEANAIRERRDEVVKHVLLPKREYQGSDPFDVQFQVVEATFLRLLQSIPNNNLFKKKGLENNKYKIVSVDYWINPNLLRQFLVKMDELRRTRGPGFDKYVLAFHGTKKTTESIFRNNFDINQSGSGSGDQGYYGKGFYFSEFPQTSRYYGENLLLCRILPGKTFPINHDDIQEGRSLEDGFDSHTINIQNEGYSEEIVIFDPRQILPLYEIKCCKVP</sequence>
<dbReference type="Proteomes" id="UP001208570">
    <property type="component" value="Unassembled WGS sequence"/>
</dbReference>
<dbReference type="PANTHER" id="PTHR10887:SF341">
    <property type="entry name" value="NFX1-TYPE ZINC FINGER-CONTAINING PROTEIN 1"/>
    <property type="match status" value="1"/>
</dbReference>
<keyword evidence="1" id="KW-0175">Coiled coil</keyword>
<dbReference type="GO" id="GO:0031048">
    <property type="term" value="P:regulatory ncRNA-mediated heterochromatin formation"/>
    <property type="evidence" value="ECO:0007669"/>
    <property type="project" value="TreeGrafter"/>
</dbReference>
<feature type="domain" description="DNA2/NAM7 helicase-like C-terminal" evidence="3">
    <location>
        <begin position="708"/>
        <end position="908"/>
    </location>
</feature>
<proteinExistence type="predicted"/>
<dbReference type="InterPro" id="IPR041679">
    <property type="entry name" value="DNA2/NAM7-like_C"/>
</dbReference>
<evidence type="ECO:0000259" key="3">
    <source>
        <dbReference type="Pfam" id="PF13087"/>
    </source>
</evidence>
<dbReference type="PANTHER" id="PTHR10887">
    <property type="entry name" value="DNA2/NAM7 HELICASE FAMILY"/>
    <property type="match status" value="1"/>
</dbReference>
<accession>A0AAD9JAG2</accession>
<evidence type="ECO:0000259" key="2">
    <source>
        <dbReference type="Pfam" id="PF13086"/>
    </source>
</evidence>
<dbReference type="InterPro" id="IPR047187">
    <property type="entry name" value="SF1_C_Upf1"/>
</dbReference>
<evidence type="ECO:0000313" key="5">
    <source>
        <dbReference type="EMBL" id="KAK2149494.1"/>
    </source>
</evidence>
<dbReference type="Gene3D" id="3.40.50.300">
    <property type="entry name" value="P-loop containing nucleotide triphosphate hydrolases"/>
    <property type="match status" value="3"/>
</dbReference>
<dbReference type="InterPro" id="IPR041677">
    <property type="entry name" value="DNA2/NAM7_AAA_11"/>
</dbReference>
<dbReference type="InterPro" id="IPR057373">
    <property type="entry name" value="ZNFX1"/>
</dbReference>
<feature type="coiled-coil region" evidence="1">
    <location>
        <begin position="1101"/>
        <end position="1128"/>
    </location>
</feature>
<dbReference type="InterPro" id="IPR027417">
    <property type="entry name" value="P-loop_NTPase"/>
</dbReference>
<evidence type="ECO:0000259" key="4">
    <source>
        <dbReference type="Pfam" id="PF25396"/>
    </source>
</evidence>
<dbReference type="InterPro" id="IPR045055">
    <property type="entry name" value="DNA2/NAM7-like"/>
</dbReference>
<dbReference type="SUPFAM" id="SSF56399">
    <property type="entry name" value="ADP-ribosylation"/>
    <property type="match status" value="1"/>
</dbReference>
<protein>
    <recommendedName>
        <fullName evidence="7">PARP</fullName>
    </recommendedName>
</protein>
<evidence type="ECO:0000313" key="6">
    <source>
        <dbReference type="Proteomes" id="UP001208570"/>
    </source>
</evidence>
<evidence type="ECO:0000256" key="1">
    <source>
        <dbReference type="SAM" id="Coils"/>
    </source>
</evidence>
<dbReference type="Gene3D" id="3.90.228.10">
    <property type="match status" value="2"/>
</dbReference>
<dbReference type="Pfam" id="PF13086">
    <property type="entry name" value="AAA_11"/>
    <property type="match status" value="1"/>
</dbReference>
<dbReference type="CDD" id="cd18808">
    <property type="entry name" value="SF1_C_Upf1"/>
    <property type="match status" value="1"/>
</dbReference>
<dbReference type="GO" id="GO:0031380">
    <property type="term" value="C:nuclear RNA-directed RNA polymerase complex"/>
    <property type="evidence" value="ECO:0007669"/>
    <property type="project" value="TreeGrafter"/>
</dbReference>
<name>A0AAD9JAG2_9ANNE</name>
<dbReference type="Pfam" id="PF13087">
    <property type="entry name" value="AAA_12"/>
    <property type="match status" value="1"/>
</dbReference>
<comment type="caution">
    <text evidence="5">The sequence shown here is derived from an EMBL/GenBank/DDBJ whole genome shotgun (WGS) entry which is preliminary data.</text>
</comment>
<organism evidence="5 6">
    <name type="scientific">Paralvinella palmiformis</name>
    <dbReference type="NCBI Taxonomy" id="53620"/>
    <lineage>
        <taxon>Eukaryota</taxon>
        <taxon>Metazoa</taxon>
        <taxon>Spiralia</taxon>
        <taxon>Lophotrochozoa</taxon>
        <taxon>Annelida</taxon>
        <taxon>Polychaeta</taxon>
        <taxon>Sedentaria</taxon>
        <taxon>Canalipalpata</taxon>
        <taxon>Terebellida</taxon>
        <taxon>Terebelliformia</taxon>
        <taxon>Alvinellidae</taxon>
        <taxon>Paralvinella</taxon>
    </lineage>
</organism>
<reference evidence="5" key="1">
    <citation type="journal article" date="2023" name="Mol. Biol. Evol.">
        <title>Third-Generation Sequencing Reveals the Adaptive Role of the Epigenome in Three Deep-Sea Polychaetes.</title>
        <authorList>
            <person name="Perez M."/>
            <person name="Aroh O."/>
            <person name="Sun Y."/>
            <person name="Lan Y."/>
            <person name="Juniper S.K."/>
            <person name="Young C.R."/>
            <person name="Angers B."/>
            <person name="Qian P.Y."/>
        </authorList>
    </citation>
    <scope>NUCLEOTIDE SEQUENCE</scope>
    <source>
        <strain evidence="5">P08H-3</strain>
    </source>
</reference>
<feature type="domain" description="ZNFX1" evidence="4">
    <location>
        <begin position="122"/>
        <end position="214"/>
    </location>
</feature>
<dbReference type="CDD" id="cd06008">
    <property type="entry name" value="NF-X1-zinc-finger"/>
    <property type="match status" value="2"/>
</dbReference>
<dbReference type="Pfam" id="PF25396">
    <property type="entry name" value="ZNFX1"/>
    <property type="match status" value="1"/>
</dbReference>
<dbReference type="EMBL" id="JAODUP010000449">
    <property type="protein sequence ID" value="KAK2149494.1"/>
    <property type="molecule type" value="Genomic_DNA"/>
</dbReference>
<evidence type="ECO:0008006" key="7">
    <source>
        <dbReference type="Google" id="ProtNLM"/>
    </source>
</evidence>
<feature type="domain" description="DNA2/NAM7 helicase helicase" evidence="2">
    <location>
        <begin position="287"/>
        <end position="696"/>
    </location>
</feature>